<evidence type="ECO:0000256" key="8">
    <source>
        <dbReference type="PIRNR" id="PIRNR003128"/>
    </source>
</evidence>
<evidence type="ECO:0000256" key="6">
    <source>
        <dbReference type="ARBA" id="ARBA00023204"/>
    </source>
</evidence>
<keyword evidence="4 8" id="KW-0227">DNA damage</keyword>
<evidence type="ECO:0000256" key="4">
    <source>
        <dbReference type="ARBA" id="ARBA00022763"/>
    </source>
</evidence>
<reference evidence="11 12" key="1">
    <citation type="submission" date="2016-04" db="EMBL/GenBank/DDBJ databases">
        <title>Complete genome sequence of Dietzia lutea YIM 80766T, a strain isolated from desert soil in Egypt.</title>
        <authorList>
            <person name="Zhao J."/>
            <person name="Hu B."/>
            <person name="Geng S."/>
            <person name="Nie Y."/>
            <person name="Tang Y."/>
        </authorList>
    </citation>
    <scope>NUCLEOTIDE SEQUENCE [LARGE SCALE GENOMIC DNA]</scope>
    <source>
        <strain evidence="11 12">YIM 80766</strain>
    </source>
</reference>
<keyword evidence="9" id="KW-0175">Coiled coil</keyword>
<evidence type="ECO:0000256" key="3">
    <source>
        <dbReference type="ARBA" id="ARBA00022741"/>
    </source>
</evidence>
<protein>
    <recommendedName>
        <fullName evidence="2 8">DNA repair protein RecN</fullName>
    </recommendedName>
    <alternativeName>
        <fullName evidence="7 8">Recombination protein N</fullName>
    </alternativeName>
</protein>
<name>A0A2S1R6R5_9ACTN</name>
<sequence>MLTELRISGLGVIDEAVADFSPGLSVLTGETGAGKTMVVTGLRLLAGGRADPGRVRRGAEKAVVEGRFDLSATATMDPADRRHLDDLLEDTDVDLDEDGSVIAARRVGADGRSRARLGGRSVPAGTLARFCAPVLAVHGQNDQLRLLRPDRQRDAVDAHGGDEARAALEAYRETYRRWRDAERSLAERTGRARELAREADLLRMGLEEIDSLDPQPGEEAELDALIRRLTDSEELREVAGQAHEALTGDGETTEPMVGVLDLLRQRLAGAGDPALEPIATSIGQAVAALGDAATELGLYLAELPVDAADLDSALERRHDLRALTRKYGTDVDDVIAWAARARTRLGEVDTSDTAVAELRATVERLAAELCDRGAALTAVRRAAGEDLAARVTAELAELSMGGARLAVRVTPSGDGLDGATESGLDDVELAIDGPSGLVPLGKGASGGELSRVMLALEVVLAERSGGGTLVFDEVDAGVGGRAALSIGKRLARLARTHQVIAVTHLAQVAAYADTHLVVHKDADPADADSGSSGVVVSGVTAVADADRVTELARMLAGLEDTDTGLAHARELLEKAQQEKSQAQVDR</sequence>
<dbReference type="GO" id="GO:0006302">
    <property type="term" value="P:double-strand break repair"/>
    <property type="evidence" value="ECO:0007669"/>
    <property type="project" value="InterPro"/>
</dbReference>
<dbReference type="InterPro" id="IPR038729">
    <property type="entry name" value="Rad50/SbcC_AAA"/>
</dbReference>
<feature type="domain" description="Rad50/SbcC-type AAA" evidence="10">
    <location>
        <begin position="4"/>
        <end position="58"/>
    </location>
</feature>
<dbReference type="GO" id="GO:0009432">
    <property type="term" value="P:SOS response"/>
    <property type="evidence" value="ECO:0007669"/>
    <property type="project" value="TreeGrafter"/>
</dbReference>
<proteinExistence type="inferred from homology"/>
<dbReference type="PANTHER" id="PTHR11059:SF0">
    <property type="entry name" value="DNA REPAIR PROTEIN RECN"/>
    <property type="match status" value="1"/>
</dbReference>
<dbReference type="Proteomes" id="UP000244928">
    <property type="component" value="Chromosome"/>
</dbReference>
<evidence type="ECO:0000313" key="11">
    <source>
        <dbReference type="EMBL" id="AWH91973.1"/>
    </source>
</evidence>
<accession>A0A2S1R6R5</accession>
<dbReference type="PIRSF" id="PIRSF003128">
    <property type="entry name" value="RecN"/>
    <property type="match status" value="1"/>
</dbReference>
<evidence type="ECO:0000256" key="1">
    <source>
        <dbReference type="ARBA" id="ARBA00009441"/>
    </source>
</evidence>
<dbReference type="GO" id="GO:0043590">
    <property type="term" value="C:bacterial nucleoid"/>
    <property type="evidence" value="ECO:0007669"/>
    <property type="project" value="TreeGrafter"/>
</dbReference>
<keyword evidence="3" id="KW-0547">Nucleotide-binding</keyword>
<keyword evidence="5" id="KW-0067">ATP-binding</keyword>
<evidence type="ECO:0000313" key="12">
    <source>
        <dbReference type="Proteomes" id="UP000244928"/>
    </source>
</evidence>
<comment type="function">
    <text evidence="8">May be involved in recombinational repair of damaged DNA.</text>
</comment>
<dbReference type="PANTHER" id="PTHR11059">
    <property type="entry name" value="DNA REPAIR PROTEIN RECN"/>
    <property type="match status" value="1"/>
</dbReference>
<evidence type="ECO:0000259" key="10">
    <source>
        <dbReference type="Pfam" id="PF13476"/>
    </source>
</evidence>
<dbReference type="Pfam" id="PF13476">
    <property type="entry name" value="AAA_23"/>
    <property type="match status" value="1"/>
</dbReference>
<dbReference type="GO" id="GO:0016887">
    <property type="term" value="F:ATP hydrolysis activity"/>
    <property type="evidence" value="ECO:0007669"/>
    <property type="project" value="InterPro"/>
</dbReference>
<evidence type="ECO:0000256" key="7">
    <source>
        <dbReference type="ARBA" id="ARBA00033408"/>
    </source>
</evidence>
<dbReference type="KEGG" id="dlu:A6035_07160"/>
<dbReference type="NCBIfam" id="TIGR00634">
    <property type="entry name" value="recN"/>
    <property type="match status" value="1"/>
</dbReference>
<feature type="coiled-coil region" evidence="9">
    <location>
        <begin position="558"/>
        <end position="585"/>
    </location>
</feature>
<dbReference type="SUPFAM" id="SSF52540">
    <property type="entry name" value="P-loop containing nucleoside triphosphate hydrolases"/>
    <property type="match status" value="2"/>
</dbReference>
<organism evidence="11 12">
    <name type="scientific">Dietzia lutea</name>
    <dbReference type="NCBI Taxonomy" id="546160"/>
    <lineage>
        <taxon>Bacteria</taxon>
        <taxon>Bacillati</taxon>
        <taxon>Actinomycetota</taxon>
        <taxon>Actinomycetes</taxon>
        <taxon>Mycobacteriales</taxon>
        <taxon>Dietziaceae</taxon>
        <taxon>Dietzia</taxon>
    </lineage>
</organism>
<dbReference type="InterPro" id="IPR027417">
    <property type="entry name" value="P-loop_NTPase"/>
</dbReference>
<dbReference type="AlphaFoldDB" id="A0A2S1R6R5"/>
<dbReference type="RefSeq" id="WP_108847232.1">
    <property type="nucleotide sequence ID" value="NZ_CP015449.1"/>
</dbReference>
<evidence type="ECO:0000256" key="9">
    <source>
        <dbReference type="SAM" id="Coils"/>
    </source>
</evidence>
<dbReference type="GO" id="GO:0005524">
    <property type="term" value="F:ATP binding"/>
    <property type="evidence" value="ECO:0007669"/>
    <property type="project" value="UniProtKB-KW"/>
</dbReference>
<dbReference type="CDD" id="cd03241">
    <property type="entry name" value="ABC_RecN"/>
    <property type="match status" value="1"/>
</dbReference>
<dbReference type="GO" id="GO:0006310">
    <property type="term" value="P:DNA recombination"/>
    <property type="evidence" value="ECO:0007669"/>
    <property type="project" value="InterPro"/>
</dbReference>
<keyword evidence="6 8" id="KW-0234">DNA repair</keyword>
<keyword evidence="12" id="KW-1185">Reference proteome</keyword>
<gene>
    <name evidence="11" type="ORF">A6035_07160</name>
</gene>
<evidence type="ECO:0000256" key="5">
    <source>
        <dbReference type="ARBA" id="ARBA00022840"/>
    </source>
</evidence>
<dbReference type="Gene3D" id="3.40.50.300">
    <property type="entry name" value="P-loop containing nucleotide triphosphate hydrolases"/>
    <property type="match status" value="2"/>
</dbReference>
<dbReference type="EMBL" id="CP015449">
    <property type="protein sequence ID" value="AWH91973.1"/>
    <property type="molecule type" value="Genomic_DNA"/>
</dbReference>
<comment type="similarity">
    <text evidence="1 8">Belongs to the RecN family.</text>
</comment>
<evidence type="ECO:0000256" key="2">
    <source>
        <dbReference type="ARBA" id="ARBA00021315"/>
    </source>
</evidence>
<dbReference type="InterPro" id="IPR004604">
    <property type="entry name" value="DNA_recomb/repair_RecN"/>
</dbReference>